<evidence type="ECO:0000313" key="8">
    <source>
        <dbReference type="EMBL" id="SPC88102.1"/>
    </source>
</evidence>
<evidence type="ECO:0000259" key="6">
    <source>
        <dbReference type="PROSITE" id="PS50158"/>
    </source>
</evidence>
<dbReference type="InterPro" id="IPR007527">
    <property type="entry name" value="Znf_SWIM"/>
</dbReference>
<evidence type="ECO:0000256" key="1">
    <source>
        <dbReference type="ARBA" id="ARBA00022723"/>
    </source>
</evidence>
<feature type="compositionally biased region" description="Polar residues" evidence="5">
    <location>
        <begin position="962"/>
        <end position="982"/>
    </location>
</feature>
<feature type="region of interest" description="Disordered" evidence="5">
    <location>
        <begin position="839"/>
        <end position="874"/>
    </location>
</feature>
<gene>
    <name evidence="8" type="ORF">FSB_LOCUS15984</name>
</gene>
<feature type="domain" description="SWIM-type" evidence="7">
    <location>
        <begin position="767"/>
        <end position="799"/>
    </location>
</feature>
<dbReference type="AlphaFoldDB" id="A0A2N9FLE9"/>
<accession>A0A2N9FLE9</accession>
<dbReference type="Pfam" id="PF04434">
    <property type="entry name" value="SWIM"/>
    <property type="match status" value="1"/>
</dbReference>
<feature type="region of interest" description="Disordered" evidence="5">
    <location>
        <begin position="212"/>
        <end position="237"/>
    </location>
</feature>
<protein>
    <recommendedName>
        <fullName evidence="9">SWIM-type domain-containing protein</fullName>
    </recommendedName>
</protein>
<dbReference type="InterPro" id="IPR004332">
    <property type="entry name" value="Transposase_MuDR"/>
</dbReference>
<dbReference type="InterPro" id="IPR018289">
    <property type="entry name" value="MULE_transposase_dom"/>
</dbReference>
<feature type="compositionally biased region" description="Low complexity" evidence="5">
    <location>
        <begin position="951"/>
        <end position="960"/>
    </location>
</feature>
<dbReference type="EMBL" id="OIVN01000970">
    <property type="protein sequence ID" value="SPC88102.1"/>
    <property type="molecule type" value="Genomic_DNA"/>
</dbReference>
<evidence type="ECO:0000256" key="2">
    <source>
        <dbReference type="ARBA" id="ARBA00022771"/>
    </source>
</evidence>
<dbReference type="PROSITE" id="PS50966">
    <property type="entry name" value="ZF_SWIM"/>
    <property type="match status" value="1"/>
</dbReference>
<evidence type="ECO:0000259" key="7">
    <source>
        <dbReference type="PROSITE" id="PS50966"/>
    </source>
</evidence>
<dbReference type="PANTHER" id="PTHR31973:SF187">
    <property type="entry name" value="MUTATOR TRANSPOSASE MUDRA PROTEIN"/>
    <property type="match status" value="1"/>
</dbReference>
<evidence type="ECO:0000256" key="3">
    <source>
        <dbReference type="ARBA" id="ARBA00022833"/>
    </source>
</evidence>
<keyword evidence="1" id="KW-0479">Metal-binding</keyword>
<dbReference type="Pfam" id="PF03108">
    <property type="entry name" value="DBD_Tnp_Mut"/>
    <property type="match status" value="1"/>
</dbReference>
<keyword evidence="2 4" id="KW-0863">Zinc-finger</keyword>
<organism evidence="8">
    <name type="scientific">Fagus sylvatica</name>
    <name type="common">Beechnut</name>
    <dbReference type="NCBI Taxonomy" id="28930"/>
    <lineage>
        <taxon>Eukaryota</taxon>
        <taxon>Viridiplantae</taxon>
        <taxon>Streptophyta</taxon>
        <taxon>Embryophyta</taxon>
        <taxon>Tracheophyta</taxon>
        <taxon>Spermatophyta</taxon>
        <taxon>Magnoliopsida</taxon>
        <taxon>eudicotyledons</taxon>
        <taxon>Gunneridae</taxon>
        <taxon>Pentapetalae</taxon>
        <taxon>rosids</taxon>
        <taxon>fabids</taxon>
        <taxon>Fagales</taxon>
        <taxon>Fagaceae</taxon>
        <taxon>Fagus</taxon>
    </lineage>
</organism>
<dbReference type="PANTHER" id="PTHR31973">
    <property type="entry name" value="POLYPROTEIN, PUTATIVE-RELATED"/>
    <property type="match status" value="1"/>
</dbReference>
<dbReference type="InterPro" id="IPR006564">
    <property type="entry name" value="Znf_PMZ"/>
</dbReference>
<dbReference type="InterPro" id="IPR001878">
    <property type="entry name" value="Znf_CCHC"/>
</dbReference>
<name>A0A2N9FLE9_FAGSY</name>
<reference evidence="8" key="1">
    <citation type="submission" date="2018-02" db="EMBL/GenBank/DDBJ databases">
        <authorList>
            <person name="Cohen D.B."/>
            <person name="Kent A.D."/>
        </authorList>
    </citation>
    <scope>NUCLEOTIDE SEQUENCE</scope>
</reference>
<feature type="compositionally biased region" description="Low complexity" evidence="5">
    <location>
        <begin position="983"/>
        <end position="994"/>
    </location>
</feature>
<feature type="domain" description="CCHC-type" evidence="6">
    <location>
        <begin position="878"/>
        <end position="893"/>
    </location>
</feature>
<dbReference type="GO" id="GO:0003676">
    <property type="term" value="F:nucleic acid binding"/>
    <property type="evidence" value="ECO:0007669"/>
    <property type="project" value="InterPro"/>
</dbReference>
<evidence type="ECO:0000256" key="5">
    <source>
        <dbReference type="SAM" id="MobiDB-lite"/>
    </source>
</evidence>
<feature type="region of interest" description="Disordered" evidence="5">
    <location>
        <begin position="887"/>
        <end position="994"/>
    </location>
</feature>
<proteinExistence type="predicted"/>
<sequence>MIQSMVVTVEAMVDREGMVVVEVMEEAMVVVDMEEGVVVVASESPSKSPPPLSRIAAAAPRATHREPRAAHRAAPRATYRDHRTAHRAALHRSNRRPCRATRRPWSLLDMDDFTVEVHHGGSFAHDPLRLPTVSMEDGGLRVVSIDSDKDAMAMVDAVEGHNVIELFVEHCVDVPDAVEEHRTITAGFEVDEDVWFDNVFEECNEGNEVVDTRLPDSSVEFSDSEESSDDDGHSNGANERCVRKLVTYGDMESDEDLRDSLYFGQGGIEQERIKTGLSDNDEAYLSEELLSMDDDDVRPQYPVYKPPKKAKYIKFEIGMKFNSLQEFKNAVTDYAVHGGHGIRFEKNDKVRVRAVCKKGCKWVAYAVKMAGEMTCQLRTFVNEHTCSRSYLNSRATSKWLGKKLTNRISEQPDMPCSTIQEKVHKKFVVNISRSKAYRAKKIALEKIEGSHKEQYSRIRDYCTELLRTNGGSSVLLKTDIENLSDREIERPGRSLNPVFERLYVCLDACKKGFVHCRPFIGVDACHLKGPYGGQLIAAIARDPNEQFFPLAFAVVEAETKDSWTWFLLQLIEDVNASSKRTLTFISDEQKGLVPTFEEVFSGMEHRLCVRHMYNNFKKKFPGIHLKDLFWRIASATYEKQWERAMKELKEVDRQAFEWVESKPKEKWCKHKFKVHSKCDTLVNNMCESFNGVILKARQKPIIGLVEDIRLYLMRRFEACREGIKKVEGDLCPNIRKKLSREKLNSGNWESKRAGNGNFEVCCGAVQYTVNLKEKNCTCKRWDLSGVPCCHAISCIFYQREAAEDYVDQCYKISTYVACYDPIVMPINGPDMWEATGLAPVEPPRIRRPPGRPKKLRRREPDEPRPQSAKLSKRHLVMKCKKCGENGHNRRTCKGKVGGNQGQQNNQQGNEGSSRMTGQKRKRGGKQATTRNAENELNSSTGQSNRRDRDSASASASAAASKQPGSTAQATSSAHLGSNAHAQSTASVHGHSTASATATAGITSASSIARANVEMSPSVPPEVKKSKNKGKSIVTSRGRIKPRVSNLPLPKIYGPPPSWRPQASISRETLMGTSQSARYREAFHILGSQESVHAPLPPPPKKGP</sequence>
<dbReference type="SMART" id="SM00575">
    <property type="entry name" value="ZnF_PMZ"/>
    <property type="match status" value="1"/>
</dbReference>
<dbReference type="GO" id="GO:0008270">
    <property type="term" value="F:zinc ion binding"/>
    <property type="evidence" value="ECO:0007669"/>
    <property type="project" value="UniProtKB-KW"/>
</dbReference>
<evidence type="ECO:0008006" key="9">
    <source>
        <dbReference type="Google" id="ProtNLM"/>
    </source>
</evidence>
<feature type="region of interest" description="Disordered" evidence="5">
    <location>
        <begin position="1011"/>
        <end position="1038"/>
    </location>
</feature>
<feature type="compositionally biased region" description="Polar residues" evidence="5">
    <location>
        <begin position="926"/>
        <end position="943"/>
    </location>
</feature>
<evidence type="ECO:0000256" key="4">
    <source>
        <dbReference type="PROSITE-ProRule" id="PRU00047"/>
    </source>
</evidence>
<feature type="compositionally biased region" description="Basic residues" evidence="5">
    <location>
        <begin position="845"/>
        <end position="857"/>
    </location>
</feature>
<keyword evidence="3" id="KW-0862">Zinc</keyword>
<dbReference type="PROSITE" id="PS50158">
    <property type="entry name" value="ZF_CCHC"/>
    <property type="match status" value="1"/>
</dbReference>
<dbReference type="Pfam" id="PF10551">
    <property type="entry name" value="MULE"/>
    <property type="match status" value="1"/>
</dbReference>